<evidence type="ECO:0000256" key="1">
    <source>
        <dbReference type="ARBA" id="ARBA00022448"/>
    </source>
</evidence>
<reference evidence="5" key="1">
    <citation type="submission" date="2015-02" db="EMBL/GenBank/DDBJ databases">
        <title>Genome sequencing for Strongylocentrotus purpuratus.</title>
        <authorList>
            <person name="Murali S."/>
            <person name="Liu Y."/>
            <person name="Vee V."/>
            <person name="English A."/>
            <person name="Wang M."/>
            <person name="Skinner E."/>
            <person name="Han Y."/>
            <person name="Muzny D.M."/>
            <person name="Worley K.C."/>
            <person name="Gibbs R.A."/>
        </authorList>
    </citation>
    <scope>NUCLEOTIDE SEQUENCE</scope>
</reference>
<dbReference type="InterPro" id="IPR014830">
    <property type="entry name" value="Glycolipid_transfer_prot_dom"/>
</dbReference>
<evidence type="ECO:0000313" key="5">
    <source>
        <dbReference type="Proteomes" id="UP000007110"/>
    </source>
</evidence>
<feature type="domain" description="Glycolipid transfer protein" evidence="3">
    <location>
        <begin position="151"/>
        <end position="296"/>
    </location>
</feature>
<dbReference type="GO" id="GO:0035627">
    <property type="term" value="P:ceramide transport"/>
    <property type="evidence" value="ECO:0000318"/>
    <property type="project" value="GO_Central"/>
</dbReference>
<dbReference type="GO" id="GO:1902387">
    <property type="term" value="F:ceramide 1-phosphate binding"/>
    <property type="evidence" value="ECO:0000318"/>
    <property type="project" value="GO_Central"/>
</dbReference>
<protein>
    <recommendedName>
        <fullName evidence="3">Glycolipid transfer protein domain-containing protein</fullName>
    </recommendedName>
</protein>
<dbReference type="EnsemblMetazoa" id="XM_011683079">
    <property type="protein sequence ID" value="XP_011681381"/>
    <property type="gene ID" value="LOC576343"/>
</dbReference>
<proteinExistence type="predicted"/>
<feature type="region of interest" description="Disordered" evidence="2">
    <location>
        <begin position="97"/>
        <end position="120"/>
    </location>
</feature>
<accession>A0A7M7HQW5</accession>
<evidence type="ECO:0000256" key="2">
    <source>
        <dbReference type="SAM" id="MobiDB-lite"/>
    </source>
</evidence>
<evidence type="ECO:0000313" key="4">
    <source>
        <dbReference type="EnsemblMetazoa" id="XP_011681381"/>
    </source>
</evidence>
<dbReference type="AlphaFoldDB" id="A0A7M7HQW5"/>
<dbReference type="GeneID" id="576343"/>
<dbReference type="Proteomes" id="UP000007110">
    <property type="component" value="Unassembled WGS sequence"/>
</dbReference>
<dbReference type="PANTHER" id="PTHR10219:SF25">
    <property type="entry name" value="PLECKSTRIN HOMOLOGY DOMAIN-CONTAINING FAMILY A MEMBER 8"/>
    <property type="match status" value="1"/>
</dbReference>
<dbReference type="GO" id="GO:1902388">
    <property type="term" value="F:ceramide 1-phosphate transfer activity"/>
    <property type="evidence" value="ECO:0000318"/>
    <property type="project" value="GO_Central"/>
</dbReference>
<dbReference type="GO" id="GO:0005829">
    <property type="term" value="C:cytosol"/>
    <property type="evidence" value="ECO:0000318"/>
    <property type="project" value="GO_Central"/>
</dbReference>
<dbReference type="PANTHER" id="PTHR10219">
    <property type="entry name" value="GLYCOLIPID TRANSFER PROTEIN-RELATED"/>
    <property type="match status" value="1"/>
</dbReference>
<dbReference type="Gene3D" id="1.10.3520.10">
    <property type="entry name" value="Glycolipid transfer protein"/>
    <property type="match status" value="1"/>
</dbReference>
<dbReference type="InParanoid" id="A0A7M7HQW5"/>
<reference evidence="4" key="2">
    <citation type="submission" date="2021-01" db="UniProtKB">
        <authorList>
            <consortium name="EnsemblMetazoa"/>
        </authorList>
    </citation>
    <scope>IDENTIFICATION</scope>
</reference>
<keyword evidence="5" id="KW-1185">Reference proteome</keyword>
<dbReference type="RefSeq" id="XP_011681381.2">
    <property type="nucleotide sequence ID" value="XM_011683079.2"/>
</dbReference>
<dbReference type="InterPro" id="IPR036497">
    <property type="entry name" value="GLTP_sf"/>
</dbReference>
<dbReference type="KEGG" id="spu:576343"/>
<feature type="compositionally biased region" description="Basic and acidic residues" evidence="2">
    <location>
        <begin position="110"/>
        <end position="119"/>
    </location>
</feature>
<dbReference type="Pfam" id="PF08718">
    <property type="entry name" value="GLTP"/>
    <property type="match status" value="1"/>
</dbReference>
<name>A0A7M7HQW5_STRPU</name>
<dbReference type="OrthoDB" id="116883at2759"/>
<keyword evidence="1" id="KW-0813">Transport</keyword>
<dbReference type="OMA" id="HEFYVTH"/>
<dbReference type="GO" id="GO:0120009">
    <property type="term" value="P:intermembrane lipid transfer"/>
    <property type="evidence" value="ECO:0000318"/>
    <property type="project" value="GO_Central"/>
</dbReference>
<sequence>MAVFSFRLGLLTVIICGVVFTSWTLDALISEQETLESSSSSISSNMPSEKSLKTKTVIGVQKLENRLLANRKHANEMTLANMIHEDTSDSAFPFDEESIDEENEKEDGDEIRSDRESGKANDAALPEIKTFYTAVKTTFKDVPILPDKSLPTLKFLDACIDALQVLTNMRKRIFDGVVGDIQGNIQQIRHNYDARPNESYTLQSLVLYDVEQLRILNEDPDYYAASTLNALKWVVRAFRFISRFATHISEGQEQGPSARLAYDETLTKHHGFVVRACFKAAFLTLSTRQDFLKEIAVNKADLDRPDFEKTAIADSRDYFFALEERLKLIEEFYTRHHIEP</sequence>
<dbReference type="SUPFAM" id="SSF110004">
    <property type="entry name" value="Glycolipid transfer protein, GLTP"/>
    <property type="match status" value="1"/>
</dbReference>
<feature type="compositionally biased region" description="Acidic residues" evidence="2">
    <location>
        <begin position="97"/>
        <end position="109"/>
    </location>
</feature>
<organism evidence="4 5">
    <name type="scientific">Strongylocentrotus purpuratus</name>
    <name type="common">Purple sea urchin</name>
    <dbReference type="NCBI Taxonomy" id="7668"/>
    <lineage>
        <taxon>Eukaryota</taxon>
        <taxon>Metazoa</taxon>
        <taxon>Echinodermata</taxon>
        <taxon>Eleutherozoa</taxon>
        <taxon>Echinozoa</taxon>
        <taxon>Echinoidea</taxon>
        <taxon>Euechinoidea</taxon>
        <taxon>Echinacea</taxon>
        <taxon>Camarodonta</taxon>
        <taxon>Echinidea</taxon>
        <taxon>Strongylocentrotidae</taxon>
        <taxon>Strongylocentrotus</taxon>
    </lineage>
</organism>
<evidence type="ECO:0000259" key="3">
    <source>
        <dbReference type="Pfam" id="PF08718"/>
    </source>
</evidence>